<dbReference type="Gene3D" id="3.30.1310.10">
    <property type="entry name" value="Nucleoid-associated protein YbaB-like domain"/>
    <property type="match status" value="1"/>
</dbReference>
<dbReference type="Pfam" id="PF02575">
    <property type="entry name" value="YbaB_DNA_bd"/>
    <property type="match status" value="1"/>
</dbReference>
<dbReference type="STRING" id="525904.Tter_1387"/>
<dbReference type="OrthoDB" id="9809370at2"/>
<dbReference type="PANTHER" id="PTHR33449:SF1">
    <property type="entry name" value="NUCLEOID-ASSOCIATED PROTEIN YBAB"/>
    <property type="match status" value="1"/>
</dbReference>
<dbReference type="KEGG" id="ttr:Tter_1387"/>
<dbReference type="HAMAP" id="MF_00274">
    <property type="entry name" value="DNA_YbaB_EbfC"/>
    <property type="match status" value="1"/>
</dbReference>
<dbReference type="SUPFAM" id="SSF82607">
    <property type="entry name" value="YbaB-like"/>
    <property type="match status" value="1"/>
</dbReference>
<comment type="subunit">
    <text evidence="2">Homodimer.</text>
</comment>
<sequence length="99" mass="10846">MNQRMVRELQNQMMKIQEQLEHETVEVTAGGGAITAVMNGHMKLLSIKIDPEVVDPEDVETLEDLVVAAVNEAITKAQELAAQRMSVLTGGMKIPGLNF</sequence>
<protein>
    <recommendedName>
        <fullName evidence="2">Nucleoid-associated protein Tter_1387</fullName>
    </recommendedName>
</protein>
<dbReference type="EMBL" id="CP001825">
    <property type="protein sequence ID" value="ACZ42294.1"/>
    <property type="molecule type" value="Genomic_DNA"/>
</dbReference>
<dbReference type="Proteomes" id="UP000000323">
    <property type="component" value="Chromosome 1"/>
</dbReference>
<keyword evidence="2" id="KW-0963">Cytoplasm</keyword>
<evidence type="ECO:0000313" key="4">
    <source>
        <dbReference type="Proteomes" id="UP000000323"/>
    </source>
</evidence>
<evidence type="ECO:0000256" key="2">
    <source>
        <dbReference type="HAMAP-Rule" id="MF_00274"/>
    </source>
</evidence>
<evidence type="ECO:0000256" key="1">
    <source>
        <dbReference type="ARBA" id="ARBA00023125"/>
    </source>
</evidence>
<accession>D1CBX9</accession>
<proteinExistence type="inferred from homology"/>
<comment type="function">
    <text evidence="2">Binds to DNA and alters its conformation. May be involved in regulation of gene expression, nucleoid organization and DNA protection.</text>
</comment>
<dbReference type="NCBIfam" id="TIGR00103">
    <property type="entry name" value="DNA_YbaB_EbfC"/>
    <property type="match status" value="1"/>
</dbReference>
<dbReference type="AlphaFoldDB" id="D1CBX9"/>
<dbReference type="RefSeq" id="WP_012875329.1">
    <property type="nucleotide sequence ID" value="NC_013525.1"/>
</dbReference>
<dbReference type="eggNOG" id="COG0718">
    <property type="taxonomic scope" value="Bacteria"/>
</dbReference>
<dbReference type="InterPro" id="IPR036894">
    <property type="entry name" value="YbaB-like_sf"/>
</dbReference>
<dbReference type="GO" id="GO:0005829">
    <property type="term" value="C:cytosol"/>
    <property type="evidence" value="ECO:0007669"/>
    <property type="project" value="TreeGrafter"/>
</dbReference>
<dbReference type="PIRSF" id="PIRSF004555">
    <property type="entry name" value="UCP004555"/>
    <property type="match status" value="1"/>
</dbReference>
<comment type="subcellular location">
    <subcellularLocation>
        <location evidence="2">Cytoplasm</location>
        <location evidence="2">Nucleoid</location>
    </subcellularLocation>
</comment>
<evidence type="ECO:0000313" key="3">
    <source>
        <dbReference type="EMBL" id="ACZ42294.1"/>
    </source>
</evidence>
<dbReference type="GO" id="GO:0043590">
    <property type="term" value="C:bacterial nucleoid"/>
    <property type="evidence" value="ECO:0007669"/>
    <property type="project" value="UniProtKB-UniRule"/>
</dbReference>
<comment type="similarity">
    <text evidence="2">Belongs to the YbaB/EbfC family.</text>
</comment>
<keyword evidence="1 2" id="KW-0238">DNA-binding</keyword>
<gene>
    <name evidence="3" type="ordered locus">Tter_1387</name>
</gene>
<organism evidence="3 4">
    <name type="scientific">Thermobaculum terrenum (strain ATCC BAA-798 / CCMEE 7001 / YNP1)</name>
    <dbReference type="NCBI Taxonomy" id="525904"/>
    <lineage>
        <taxon>Bacteria</taxon>
        <taxon>Bacillati</taxon>
        <taxon>Chloroflexota</taxon>
        <taxon>Chloroflexia</taxon>
        <taxon>Candidatus Thermobaculales</taxon>
        <taxon>Candidatus Thermobaculaceae</taxon>
        <taxon>Thermobaculum</taxon>
    </lineage>
</organism>
<dbReference type="InterPro" id="IPR004401">
    <property type="entry name" value="YbaB/EbfC"/>
</dbReference>
<name>D1CBX9_THET1</name>
<dbReference type="HOGENOM" id="CLU_140930_1_0_0"/>
<reference evidence="4" key="1">
    <citation type="journal article" date="2010" name="Stand. Genomic Sci.">
        <title>Complete genome sequence of 'Thermobaculum terrenum' type strain (YNP1).</title>
        <authorList>
            <person name="Kiss H."/>
            <person name="Cleland D."/>
            <person name="Lapidus A."/>
            <person name="Lucas S."/>
            <person name="Glavina Del Rio T."/>
            <person name="Nolan M."/>
            <person name="Tice H."/>
            <person name="Han C."/>
            <person name="Goodwin L."/>
            <person name="Pitluck S."/>
            <person name="Liolios K."/>
            <person name="Ivanova N."/>
            <person name="Mavromatis K."/>
            <person name="Ovchinnikova G."/>
            <person name="Pati A."/>
            <person name="Chen A."/>
            <person name="Palaniappan K."/>
            <person name="Land M."/>
            <person name="Hauser L."/>
            <person name="Chang Y."/>
            <person name="Jeffries C."/>
            <person name="Lu M."/>
            <person name="Brettin T."/>
            <person name="Detter J."/>
            <person name="Goker M."/>
            <person name="Tindall B."/>
            <person name="Beck B."/>
            <person name="McDermott T."/>
            <person name="Woyke T."/>
            <person name="Bristow J."/>
            <person name="Eisen J."/>
            <person name="Markowitz V."/>
            <person name="Hugenholtz P."/>
            <person name="Kyrpides N."/>
            <person name="Klenk H."/>
            <person name="Cheng J."/>
        </authorList>
    </citation>
    <scope>NUCLEOTIDE SEQUENCE [LARGE SCALE GENOMIC DNA]</scope>
    <source>
        <strain evidence="4">ATCC BAA-798 / YNP1</strain>
    </source>
</reference>
<dbReference type="GO" id="GO:0003677">
    <property type="term" value="F:DNA binding"/>
    <property type="evidence" value="ECO:0007669"/>
    <property type="project" value="UniProtKB-UniRule"/>
</dbReference>
<keyword evidence="4" id="KW-1185">Reference proteome</keyword>
<dbReference type="PANTHER" id="PTHR33449">
    <property type="entry name" value="NUCLEOID-ASSOCIATED PROTEIN YBAB"/>
    <property type="match status" value="1"/>
</dbReference>